<dbReference type="SUPFAM" id="SSF52833">
    <property type="entry name" value="Thioredoxin-like"/>
    <property type="match status" value="1"/>
</dbReference>
<dbReference type="InterPro" id="IPR017937">
    <property type="entry name" value="Thioredoxin_CS"/>
</dbReference>
<dbReference type="InterPro" id="IPR013766">
    <property type="entry name" value="Thioredoxin_domain"/>
</dbReference>
<dbReference type="OrthoDB" id="10263751at2759"/>
<dbReference type="EMBL" id="AGNL01020347">
    <property type="protein sequence ID" value="EJK61159.1"/>
    <property type="molecule type" value="Genomic_DNA"/>
</dbReference>
<comment type="caution">
    <text evidence="3">The sequence shown here is derived from an EMBL/GenBank/DDBJ whole genome shotgun (WGS) entry which is preliminary data.</text>
</comment>
<dbReference type="InterPro" id="IPR036249">
    <property type="entry name" value="Thioredoxin-like_sf"/>
</dbReference>
<evidence type="ECO:0000313" key="4">
    <source>
        <dbReference type="Proteomes" id="UP000266841"/>
    </source>
</evidence>
<proteinExistence type="predicted"/>
<dbReference type="Proteomes" id="UP000266841">
    <property type="component" value="Unassembled WGS sequence"/>
</dbReference>
<dbReference type="CDD" id="cd02947">
    <property type="entry name" value="TRX_family"/>
    <property type="match status" value="1"/>
</dbReference>
<dbReference type="PRINTS" id="PR00421">
    <property type="entry name" value="THIOREDOXIN"/>
</dbReference>
<dbReference type="Gene3D" id="3.40.30.10">
    <property type="entry name" value="Glutaredoxin"/>
    <property type="match status" value="1"/>
</dbReference>
<dbReference type="PANTHER" id="PTHR46115">
    <property type="entry name" value="THIOREDOXIN-LIKE PROTEIN 1"/>
    <property type="match status" value="1"/>
</dbReference>
<feature type="non-terminal residue" evidence="3">
    <location>
        <position position="122"/>
    </location>
</feature>
<sequence>MTLHELDSAGALSAFLSSNAHSLVCFSATWCGPCKASKPQLEALAAQYSADSTTDVACGIIYEHVLGDEIQSYKIRAFPTYVLFNQTAEAGRISGVNFDGIKALVAQHCKSHDFGQGASLGG</sequence>
<dbReference type="PROSITE" id="PS00194">
    <property type="entry name" value="THIOREDOXIN_1"/>
    <property type="match status" value="1"/>
</dbReference>
<reference evidence="3 4" key="1">
    <citation type="journal article" date="2012" name="Genome Biol.">
        <title>Genome and low-iron response of an oceanic diatom adapted to chronic iron limitation.</title>
        <authorList>
            <person name="Lommer M."/>
            <person name="Specht M."/>
            <person name="Roy A.S."/>
            <person name="Kraemer L."/>
            <person name="Andreson R."/>
            <person name="Gutowska M.A."/>
            <person name="Wolf J."/>
            <person name="Bergner S.V."/>
            <person name="Schilhabel M.B."/>
            <person name="Klostermeier U.C."/>
            <person name="Beiko R.G."/>
            <person name="Rosenstiel P."/>
            <person name="Hippler M."/>
            <person name="Laroche J."/>
        </authorList>
    </citation>
    <scope>NUCLEOTIDE SEQUENCE [LARGE SCALE GENOMIC DNA]</scope>
    <source>
        <strain evidence="3 4">CCMP1005</strain>
    </source>
</reference>
<feature type="domain" description="Thioredoxin" evidence="2">
    <location>
        <begin position="1"/>
        <end position="110"/>
    </location>
</feature>
<gene>
    <name evidence="3" type="ORF">THAOC_18401</name>
</gene>
<evidence type="ECO:0000313" key="3">
    <source>
        <dbReference type="EMBL" id="EJK61159.1"/>
    </source>
</evidence>
<keyword evidence="4" id="KW-1185">Reference proteome</keyword>
<name>K0S8E0_THAOC</name>
<dbReference type="PROSITE" id="PS51352">
    <property type="entry name" value="THIOREDOXIN_2"/>
    <property type="match status" value="1"/>
</dbReference>
<protein>
    <recommendedName>
        <fullName evidence="2">Thioredoxin domain-containing protein</fullName>
    </recommendedName>
</protein>
<dbReference type="Pfam" id="PF00085">
    <property type="entry name" value="Thioredoxin"/>
    <property type="match status" value="1"/>
</dbReference>
<accession>K0S8E0</accession>
<keyword evidence="1" id="KW-1015">Disulfide bond</keyword>
<dbReference type="eggNOG" id="KOG0907">
    <property type="taxonomic scope" value="Eukaryota"/>
</dbReference>
<dbReference type="AlphaFoldDB" id="K0S8E0"/>
<organism evidence="3 4">
    <name type="scientific">Thalassiosira oceanica</name>
    <name type="common">Marine diatom</name>
    <dbReference type="NCBI Taxonomy" id="159749"/>
    <lineage>
        <taxon>Eukaryota</taxon>
        <taxon>Sar</taxon>
        <taxon>Stramenopiles</taxon>
        <taxon>Ochrophyta</taxon>
        <taxon>Bacillariophyta</taxon>
        <taxon>Coscinodiscophyceae</taxon>
        <taxon>Thalassiosirophycidae</taxon>
        <taxon>Thalassiosirales</taxon>
        <taxon>Thalassiosiraceae</taxon>
        <taxon>Thalassiosira</taxon>
    </lineage>
</organism>
<evidence type="ECO:0000259" key="2">
    <source>
        <dbReference type="PROSITE" id="PS51352"/>
    </source>
</evidence>
<evidence type="ECO:0000256" key="1">
    <source>
        <dbReference type="ARBA" id="ARBA00023157"/>
    </source>
</evidence>